<keyword evidence="9" id="KW-1185">Reference proteome</keyword>
<evidence type="ECO:0000256" key="5">
    <source>
        <dbReference type="ARBA" id="ARBA00023244"/>
    </source>
</evidence>
<feature type="domain" description="Siroheme synthase central" evidence="7">
    <location>
        <begin position="126"/>
        <end position="151"/>
    </location>
</feature>
<comment type="catalytic activity">
    <reaction evidence="6">
        <text>precorrin-2 + NAD(+) = sirohydrochlorin + NADH + 2 H(+)</text>
        <dbReference type="Rhea" id="RHEA:15613"/>
        <dbReference type="ChEBI" id="CHEBI:15378"/>
        <dbReference type="ChEBI" id="CHEBI:57540"/>
        <dbReference type="ChEBI" id="CHEBI:57945"/>
        <dbReference type="ChEBI" id="CHEBI:58351"/>
        <dbReference type="ChEBI" id="CHEBI:58827"/>
        <dbReference type="EC" id="1.3.1.76"/>
    </reaction>
</comment>
<dbReference type="Proteomes" id="UP000753961">
    <property type="component" value="Unassembled WGS sequence"/>
</dbReference>
<dbReference type="GO" id="GO:0043115">
    <property type="term" value="F:precorrin-2 dehydrogenase activity"/>
    <property type="evidence" value="ECO:0007669"/>
    <property type="project" value="UniProtKB-EC"/>
</dbReference>
<dbReference type="GO" id="GO:0019354">
    <property type="term" value="P:siroheme biosynthetic process"/>
    <property type="evidence" value="ECO:0007669"/>
    <property type="project" value="InterPro"/>
</dbReference>
<evidence type="ECO:0000313" key="9">
    <source>
        <dbReference type="Proteomes" id="UP000753961"/>
    </source>
</evidence>
<gene>
    <name evidence="8" type="ORF">KUV50_12350</name>
</gene>
<dbReference type="PANTHER" id="PTHR35330:SF1">
    <property type="entry name" value="SIROHEME BIOSYNTHESIS PROTEIN MET8"/>
    <property type="match status" value="1"/>
</dbReference>
<reference evidence="8" key="1">
    <citation type="submission" date="2021-06" db="EMBL/GenBank/DDBJ databases">
        <title>44 bacteria genomes isolated from Dapeng, Shenzhen.</title>
        <authorList>
            <person name="Zheng W."/>
            <person name="Yu S."/>
            <person name="Huang Y."/>
        </authorList>
    </citation>
    <scope>NUCLEOTIDE SEQUENCE</scope>
    <source>
        <strain evidence="8">DP5N28-2</strain>
    </source>
</reference>
<dbReference type="AlphaFoldDB" id="A0A953LAQ2"/>
<dbReference type="RefSeq" id="WP_222580473.1">
    <property type="nucleotide sequence ID" value="NZ_JAHVHU010000011.1"/>
</dbReference>
<evidence type="ECO:0000256" key="3">
    <source>
        <dbReference type="ARBA" id="ARBA00023002"/>
    </source>
</evidence>
<accession>A0A953LAQ2</accession>
<dbReference type="Pfam" id="PF14824">
    <property type="entry name" value="Sirohm_synth_M"/>
    <property type="match status" value="1"/>
</dbReference>
<proteinExistence type="predicted"/>
<keyword evidence="4" id="KW-0520">NAD</keyword>
<comment type="caution">
    <text evidence="8">The sequence shown here is derived from an EMBL/GenBank/DDBJ whole genome shotgun (WGS) entry which is preliminary data.</text>
</comment>
<evidence type="ECO:0000259" key="7">
    <source>
        <dbReference type="Pfam" id="PF14824"/>
    </source>
</evidence>
<dbReference type="InterPro" id="IPR028161">
    <property type="entry name" value="Met8-like"/>
</dbReference>
<protein>
    <recommendedName>
        <fullName evidence="2">precorrin-2 dehydrogenase</fullName>
        <ecNumber evidence="2">1.3.1.76</ecNumber>
    </recommendedName>
</protein>
<dbReference type="PANTHER" id="PTHR35330">
    <property type="entry name" value="SIROHEME BIOSYNTHESIS PROTEIN MET8"/>
    <property type="match status" value="1"/>
</dbReference>
<dbReference type="EMBL" id="JAHVHU010000011">
    <property type="protein sequence ID" value="MBY5958933.1"/>
    <property type="molecule type" value="Genomic_DNA"/>
</dbReference>
<dbReference type="EC" id="1.3.1.76" evidence="2"/>
<dbReference type="InterPro" id="IPR006367">
    <property type="entry name" value="Sirohaem_synthase_N"/>
</dbReference>
<dbReference type="InterPro" id="IPR036291">
    <property type="entry name" value="NAD(P)-bd_dom_sf"/>
</dbReference>
<comment type="pathway">
    <text evidence="1">Porphyrin-containing compound metabolism; siroheme biosynthesis; sirohydrochlorin from precorrin-2: step 1/1.</text>
</comment>
<name>A0A953LAQ2_9BACT</name>
<dbReference type="SUPFAM" id="SSF75615">
    <property type="entry name" value="Siroheme synthase middle domains-like"/>
    <property type="match status" value="1"/>
</dbReference>
<evidence type="ECO:0000256" key="1">
    <source>
        <dbReference type="ARBA" id="ARBA00005010"/>
    </source>
</evidence>
<evidence type="ECO:0000256" key="4">
    <source>
        <dbReference type="ARBA" id="ARBA00023027"/>
    </source>
</evidence>
<keyword evidence="3" id="KW-0560">Oxidoreductase</keyword>
<dbReference type="InterPro" id="IPR028281">
    <property type="entry name" value="Sirohaem_synthase_central"/>
</dbReference>
<evidence type="ECO:0000313" key="8">
    <source>
        <dbReference type="EMBL" id="MBY5958933.1"/>
    </source>
</evidence>
<dbReference type="NCBIfam" id="TIGR01470">
    <property type="entry name" value="cysG_Nterm"/>
    <property type="match status" value="1"/>
</dbReference>
<evidence type="ECO:0000256" key="2">
    <source>
        <dbReference type="ARBA" id="ARBA00012400"/>
    </source>
</evidence>
<dbReference type="SUPFAM" id="SSF51735">
    <property type="entry name" value="NAD(P)-binding Rossmann-fold domains"/>
    <property type="match status" value="1"/>
</dbReference>
<dbReference type="Gene3D" id="3.40.50.720">
    <property type="entry name" value="NAD(P)-binding Rossmann-like Domain"/>
    <property type="match status" value="1"/>
</dbReference>
<keyword evidence="5" id="KW-0627">Porphyrin biosynthesis</keyword>
<dbReference type="Pfam" id="PF13241">
    <property type="entry name" value="NAD_binding_7"/>
    <property type="match status" value="1"/>
</dbReference>
<evidence type="ECO:0000256" key="6">
    <source>
        <dbReference type="ARBA" id="ARBA00047561"/>
    </source>
</evidence>
<dbReference type="GO" id="GO:0004325">
    <property type="term" value="F:ferrochelatase activity"/>
    <property type="evidence" value="ECO:0007669"/>
    <property type="project" value="InterPro"/>
</dbReference>
<organism evidence="8 9">
    <name type="scientific">Membranihabitans marinus</name>
    <dbReference type="NCBI Taxonomy" id="1227546"/>
    <lineage>
        <taxon>Bacteria</taxon>
        <taxon>Pseudomonadati</taxon>
        <taxon>Bacteroidota</taxon>
        <taxon>Saprospiria</taxon>
        <taxon>Saprospirales</taxon>
        <taxon>Saprospiraceae</taxon>
        <taxon>Membranihabitans</taxon>
    </lineage>
</organism>
<dbReference type="Gene3D" id="3.30.160.110">
    <property type="entry name" value="Siroheme synthase, domain 2"/>
    <property type="match status" value="1"/>
</dbReference>
<sequence>MKPTNTLFPIFLRTDRLHILIIGGGSVAEEKLHFLFKNSPDAHVTVVAPEISDAVLTHAGQYDISFHHRKYESTDIELGDLVIAATDRSELNQRVRKDARSAGKLINVADKPDLCDFYLGGVVTKGDVKIAISTNGKSPTLAKRLRQLLEKNLPDELNVLANHLHRVRPLFGSDFKRKVEKLNTLTETLIEN</sequence>